<protein>
    <submittedName>
        <fullName evidence="4">PGF-pre-PGF domain-containing protein</fullName>
    </submittedName>
</protein>
<evidence type="ECO:0000256" key="2">
    <source>
        <dbReference type="SAM" id="Phobius"/>
    </source>
</evidence>
<keyword evidence="5" id="KW-1185">Reference proteome</keyword>
<dbReference type="RefSeq" id="WP_310574899.1">
    <property type="nucleotide sequence ID" value="NZ_JAVKPK010000009.1"/>
</dbReference>
<feature type="compositionally biased region" description="Low complexity" evidence="1">
    <location>
        <begin position="597"/>
        <end position="614"/>
    </location>
</feature>
<dbReference type="SMART" id="SM00089">
    <property type="entry name" value="PKD"/>
    <property type="match status" value="3"/>
</dbReference>
<dbReference type="SMART" id="SM00710">
    <property type="entry name" value="PbH1"/>
    <property type="match status" value="8"/>
</dbReference>
<dbReference type="InterPro" id="IPR022441">
    <property type="entry name" value="Para_beta_helix_rpt-2"/>
</dbReference>
<dbReference type="InterPro" id="IPR035986">
    <property type="entry name" value="PKD_dom_sf"/>
</dbReference>
<dbReference type="InterPro" id="IPR006626">
    <property type="entry name" value="PbH1"/>
</dbReference>
<dbReference type="InterPro" id="IPR022409">
    <property type="entry name" value="PKD/Chitinase_dom"/>
</dbReference>
<dbReference type="Gene3D" id="2.160.20.10">
    <property type="entry name" value="Single-stranded right-handed beta-helix, Pectin lyase-like"/>
    <property type="match status" value="1"/>
</dbReference>
<proteinExistence type="predicted"/>
<reference evidence="5" key="1">
    <citation type="submission" date="2023-07" db="EMBL/GenBank/DDBJ databases">
        <title>Whole-genome sequencing of a new Methanosarcina sp. Z-7115.</title>
        <authorList>
            <person name="Zhilina T.N."/>
            <person name="Merkel A.Y."/>
        </authorList>
    </citation>
    <scope>NUCLEOTIDE SEQUENCE [LARGE SCALE GENOMIC DNA]</scope>
    <source>
        <strain evidence="5">Z-7115</strain>
    </source>
</reference>
<dbReference type="NCBIfam" id="TIGR04213">
    <property type="entry name" value="PGF_pre_PGF"/>
    <property type="match status" value="1"/>
</dbReference>
<dbReference type="Pfam" id="PF05048">
    <property type="entry name" value="NosD"/>
    <property type="match status" value="1"/>
</dbReference>
<organism evidence="4 5">
    <name type="scientific">Methanosarcina baikalica</name>
    <dbReference type="NCBI Taxonomy" id="3073890"/>
    <lineage>
        <taxon>Archaea</taxon>
        <taxon>Methanobacteriati</taxon>
        <taxon>Methanobacteriota</taxon>
        <taxon>Stenosarchaea group</taxon>
        <taxon>Methanomicrobia</taxon>
        <taxon>Methanosarcinales</taxon>
        <taxon>Methanosarcinaceae</taxon>
        <taxon>Methanosarcina</taxon>
    </lineage>
</organism>
<feature type="region of interest" description="Disordered" evidence="1">
    <location>
        <begin position="575"/>
        <end position="628"/>
    </location>
</feature>
<dbReference type="SUPFAM" id="SSF51126">
    <property type="entry name" value="Pectin lyase-like"/>
    <property type="match status" value="1"/>
</dbReference>
<dbReference type="CDD" id="cd00146">
    <property type="entry name" value="PKD"/>
    <property type="match status" value="3"/>
</dbReference>
<dbReference type="InterPro" id="IPR026453">
    <property type="entry name" value="PGF_pre_PGF"/>
</dbReference>
<keyword evidence="2" id="KW-0812">Transmembrane</keyword>
<dbReference type="Proteomes" id="UP001246244">
    <property type="component" value="Unassembled WGS sequence"/>
</dbReference>
<dbReference type="InterPro" id="IPR011050">
    <property type="entry name" value="Pectin_lyase_fold/virulence"/>
</dbReference>
<feature type="transmembrane region" description="Helical" evidence="2">
    <location>
        <begin position="825"/>
        <end position="842"/>
    </location>
</feature>
<dbReference type="Pfam" id="PF18911">
    <property type="entry name" value="PKD_4"/>
    <property type="match status" value="3"/>
</dbReference>
<dbReference type="Gene3D" id="2.60.40.10">
    <property type="entry name" value="Immunoglobulins"/>
    <property type="match status" value="3"/>
</dbReference>
<dbReference type="PANTHER" id="PTHR36842:SF1">
    <property type="entry name" value="PROTEIN TOLB"/>
    <property type="match status" value="1"/>
</dbReference>
<dbReference type="EMBL" id="JAVKPK010000009">
    <property type="protein sequence ID" value="MDR7664872.1"/>
    <property type="molecule type" value="Genomic_DNA"/>
</dbReference>
<dbReference type="InterPro" id="IPR012334">
    <property type="entry name" value="Pectin_lyas_fold"/>
</dbReference>
<gene>
    <name evidence="4" type="ORF">RG963_03530</name>
</gene>
<feature type="domain" description="PKD" evidence="3">
    <location>
        <begin position="547"/>
        <end position="598"/>
    </location>
</feature>
<comment type="caution">
    <text evidence="4">The sequence shown here is derived from an EMBL/GenBank/DDBJ whole genome shotgun (WGS) entry which is preliminary data.</text>
</comment>
<evidence type="ECO:0000259" key="3">
    <source>
        <dbReference type="PROSITE" id="PS50093"/>
    </source>
</evidence>
<dbReference type="NCBIfam" id="TIGR03804">
    <property type="entry name" value="para_beta_helix"/>
    <property type="match status" value="3"/>
</dbReference>
<keyword evidence="2" id="KW-0472">Membrane</keyword>
<feature type="compositionally biased region" description="Polar residues" evidence="1">
    <location>
        <begin position="579"/>
        <end position="596"/>
    </location>
</feature>
<keyword evidence="2" id="KW-1133">Transmembrane helix</keyword>
<sequence length="846" mass="90375">MNKLIILLTAMLIFALGSGIGAAIEIHVNQTDSIQAAVNNAGSGDVIIVKPGTYTESIRVTTQNLVIRSESGNPADTIIRTNSTNGFSVRASNTAISGFKVESGETGIYLVGCSGCIITNNDLSDNEIGVSLSSSNNNKISGNRANSNKLHGIQLVTSEGNTLLNNNVNSNTRGINFITSNKNTISGNNALNNSVYGMWISQSNDNNISGNTVNECGNGETGSGGIHLDSSSRNIISGNIVAFTDGYGFFECPGCHNNLVYNNYVNNDRNANINTRDTTWNVAKISGRNIVGGQYIGGNFWANPEGTGFSQKATDVDRDGIADSSYIDDSGYISDKLPLVPVSNSILPVADFSASVTSGYAPLSVQFTDLSQNAISWRWDFENDGNIDSLDKNPVHMYTIPENYTAKLTVSNVNGTASKTVQIMAEEFKIYPVADFSVNATSGYAPFSVQFTDLSQNATSKSWDFNNDGQSESNESSPVYVYSVPGTYTVNLTAINVNGTASKAVKIIAEIFKVYPVADFNANPTSGYAPLSVQFTDLSQYATSRGWDFGDGTASTEPNPTHTYSAAGTYTVNLKAGNENGTSPTPKTATITVTQQSSSSGGSSGGSSHKSSSGSSGGGGAGGSPEPAKNVQVKEISQAFITNGKPVKFDFTKNATCVVYVDFDAKKTAGKTTTIAEQLKGKSTLVSELDSGEIYKYFNLWVGNGGFATSDNIENPVVCFKVEKSWIQDKKIDQASITLNRYNEKKWAQLPVTLLREDNRYLYFTAKTSGFSFFAITGKPVETESGAKVKSETTTQPTEKDNKTAEAEPKTGAEQEPEKGKITSIPGFEMIFGIVCLLVVFLHKRK</sequence>
<dbReference type="InterPro" id="IPR000601">
    <property type="entry name" value="PKD_dom"/>
</dbReference>
<feature type="domain" description="PKD" evidence="3">
    <location>
        <begin position="371"/>
        <end position="426"/>
    </location>
</feature>
<accession>A0ABU2CZ61</accession>
<dbReference type="InterPro" id="IPR013783">
    <property type="entry name" value="Ig-like_fold"/>
</dbReference>
<feature type="region of interest" description="Disordered" evidence="1">
    <location>
        <begin position="785"/>
        <end position="819"/>
    </location>
</feature>
<dbReference type="InterPro" id="IPR007742">
    <property type="entry name" value="NosD_dom"/>
</dbReference>
<feature type="compositionally biased region" description="Basic and acidic residues" evidence="1">
    <location>
        <begin position="798"/>
        <end position="819"/>
    </location>
</feature>
<name>A0ABU2CZ61_9EURY</name>
<evidence type="ECO:0000313" key="5">
    <source>
        <dbReference type="Proteomes" id="UP001246244"/>
    </source>
</evidence>
<dbReference type="PANTHER" id="PTHR36842">
    <property type="entry name" value="PROTEIN TOLB HOMOLOG"/>
    <property type="match status" value="1"/>
</dbReference>
<evidence type="ECO:0000313" key="4">
    <source>
        <dbReference type="EMBL" id="MDR7664872.1"/>
    </source>
</evidence>
<evidence type="ECO:0000256" key="1">
    <source>
        <dbReference type="SAM" id="MobiDB-lite"/>
    </source>
</evidence>
<dbReference type="PROSITE" id="PS50093">
    <property type="entry name" value="PKD"/>
    <property type="match status" value="3"/>
</dbReference>
<feature type="domain" description="PKD" evidence="3">
    <location>
        <begin position="455"/>
        <end position="511"/>
    </location>
</feature>
<dbReference type="SUPFAM" id="SSF49299">
    <property type="entry name" value="PKD domain"/>
    <property type="match status" value="3"/>
</dbReference>